<feature type="compositionally biased region" description="Low complexity" evidence="16">
    <location>
        <begin position="86"/>
        <end position="96"/>
    </location>
</feature>
<keyword evidence="4" id="KW-0540">Nuclease</keyword>
<reference evidence="18" key="1">
    <citation type="submission" date="2021-12" db="EMBL/GenBank/DDBJ databases">
        <title>Prjna785345.</title>
        <authorList>
            <person name="Rujirawat T."/>
            <person name="Krajaejun T."/>
        </authorList>
    </citation>
    <scope>NUCLEOTIDE SEQUENCE</scope>
    <source>
        <strain evidence="18">Pi057C3</strain>
    </source>
</reference>
<feature type="domain" description="Integrase catalytic" evidence="17">
    <location>
        <begin position="353"/>
        <end position="436"/>
    </location>
</feature>
<proteinExistence type="predicted"/>
<keyword evidence="6" id="KW-0547">Nucleotide-binding</keyword>
<dbReference type="Proteomes" id="UP001209570">
    <property type="component" value="Unassembled WGS sequence"/>
</dbReference>
<keyword evidence="15" id="KW-0233">DNA recombination</keyword>
<gene>
    <name evidence="18" type="ORF">P43SY_001646</name>
</gene>
<keyword evidence="3" id="KW-0645">Protease</keyword>
<keyword evidence="14" id="KW-0917">Virion maturation</keyword>
<evidence type="ECO:0000256" key="9">
    <source>
        <dbReference type="ARBA" id="ARBA00022840"/>
    </source>
</evidence>
<dbReference type="EMBL" id="JAKCXM010000894">
    <property type="protein sequence ID" value="KAJ0391682.1"/>
    <property type="molecule type" value="Genomic_DNA"/>
</dbReference>
<dbReference type="InterPro" id="IPR025724">
    <property type="entry name" value="GAG-pre-integrase_dom"/>
</dbReference>
<keyword evidence="19" id="KW-1185">Reference proteome</keyword>
<evidence type="ECO:0000256" key="16">
    <source>
        <dbReference type="SAM" id="MobiDB-lite"/>
    </source>
</evidence>
<dbReference type="GO" id="GO:0003887">
    <property type="term" value="F:DNA-directed DNA polymerase activity"/>
    <property type="evidence" value="ECO:0007669"/>
    <property type="project" value="UniProtKB-KW"/>
</dbReference>
<dbReference type="GO" id="GO:0006508">
    <property type="term" value="P:proteolysis"/>
    <property type="evidence" value="ECO:0007669"/>
    <property type="project" value="UniProtKB-KW"/>
</dbReference>
<keyword evidence="9" id="KW-0067">ATP-binding</keyword>
<dbReference type="SUPFAM" id="SSF53098">
    <property type="entry name" value="Ribonuclease H-like"/>
    <property type="match status" value="1"/>
</dbReference>
<evidence type="ECO:0000313" key="18">
    <source>
        <dbReference type="EMBL" id="KAJ0391682.1"/>
    </source>
</evidence>
<evidence type="ECO:0000256" key="1">
    <source>
        <dbReference type="ARBA" id="ARBA00002180"/>
    </source>
</evidence>
<evidence type="ECO:0000313" key="19">
    <source>
        <dbReference type="Proteomes" id="UP001209570"/>
    </source>
</evidence>
<evidence type="ECO:0000259" key="17">
    <source>
        <dbReference type="PROSITE" id="PS50994"/>
    </source>
</evidence>
<dbReference type="Pfam" id="PF14223">
    <property type="entry name" value="Retrotran_gag_2"/>
    <property type="match status" value="1"/>
</dbReference>
<dbReference type="Pfam" id="PF22936">
    <property type="entry name" value="Pol_BBD"/>
    <property type="match status" value="1"/>
</dbReference>
<dbReference type="PROSITE" id="PS50994">
    <property type="entry name" value="INTEGRASE"/>
    <property type="match status" value="1"/>
</dbReference>
<evidence type="ECO:0000256" key="12">
    <source>
        <dbReference type="ARBA" id="ARBA00022918"/>
    </source>
</evidence>
<comment type="caution">
    <text evidence="18">The sequence shown here is derived from an EMBL/GenBank/DDBJ whole genome shotgun (WGS) entry which is preliminary data.</text>
</comment>
<dbReference type="InterPro" id="IPR012337">
    <property type="entry name" value="RNaseH-like_sf"/>
</dbReference>
<keyword evidence="13" id="KW-0548">Nucleotidyltransferase</keyword>
<evidence type="ECO:0000256" key="3">
    <source>
        <dbReference type="ARBA" id="ARBA00022670"/>
    </source>
</evidence>
<dbReference type="GO" id="GO:0008233">
    <property type="term" value="F:peptidase activity"/>
    <property type="evidence" value="ECO:0007669"/>
    <property type="project" value="UniProtKB-KW"/>
</dbReference>
<dbReference type="Pfam" id="PF13976">
    <property type="entry name" value="gag_pre-integrs"/>
    <property type="match status" value="1"/>
</dbReference>
<dbReference type="GO" id="GO:0004519">
    <property type="term" value="F:endonuclease activity"/>
    <property type="evidence" value="ECO:0007669"/>
    <property type="project" value="UniProtKB-KW"/>
</dbReference>
<name>A0AAD5L8C6_PYTIN</name>
<dbReference type="PANTHER" id="PTHR42648:SF11">
    <property type="entry name" value="TRANSPOSON TY4-P GAG-POL POLYPROTEIN"/>
    <property type="match status" value="1"/>
</dbReference>
<dbReference type="GO" id="GO:0006310">
    <property type="term" value="P:DNA recombination"/>
    <property type="evidence" value="ECO:0007669"/>
    <property type="project" value="UniProtKB-KW"/>
</dbReference>
<keyword evidence="2" id="KW-1188">Viral release from host cell</keyword>
<organism evidence="18 19">
    <name type="scientific">Pythium insidiosum</name>
    <name type="common">Pythiosis disease agent</name>
    <dbReference type="NCBI Taxonomy" id="114742"/>
    <lineage>
        <taxon>Eukaryota</taxon>
        <taxon>Sar</taxon>
        <taxon>Stramenopiles</taxon>
        <taxon>Oomycota</taxon>
        <taxon>Peronosporomycetes</taxon>
        <taxon>Pythiales</taxon>
        <taxon>Pythiaceae</taxon>
        <taxon>Pythium</taxon>
    </lineage>
</organism>
<feature type="region of interest" description="Disordered" evidence="16">
    <location>
        <begin position="86"/>
        <end position="109"/>
    </location>
</feature>
<evidence type="ECO:0000256" key="10">
    <source>
        <dbReference type="ARBA" id="ARBA00022842"/>
    </source>
</evidence>
<keyword evidence="7" id="KW-0255">Endonuclease</keyword>
<dbReference type="InterPro" id="IPR054722">
    <property type="entry name" value="PolX-like_BBD"/>
</dbReference>
<keyword evidence="10" id="KW-0460">Magnesium</keyword>
<evidence type="ECO:0000256" key="15">
    <source>
        <dbReference type="ARBA" id="ARBA00023172"/>
    </source>
</evidence>
<protein>
    <recommendedName>
        <fullName evidence="17">Integrase catalytic domain-containing protein</fullName>
    </recommendedName>
</protein>
<dbReference type="GO" id="GO:0003676">
    <property type="term" value="F:nucleic acid binding"/>
    <property type="evidence" value="ECO:0007669"/>
    <property type="project" value="InterPro"/>
</dbReference>
<evidence type="ECO:0000256" key="6">
    <source>
        <dbReference type="ARBA" id="ARBA00022741"/>
    </source>
</evidence>
<dbReference type="PANTHER" id="PTHR42648">
    <property type="entry name" value="TRANSPOSASE, PUTATIVE-RELATED"/>
    <property type="match status" value="1"/>
</dbReference>
<dbReference type="InterPro" id="IPR036397">
    <property type="entry name" value="RNaseH_sf"/>
</dbReference>
<dbReference type="AlphaFoldDB" id="A0AAD5L8C6"/>
<keyword evidence="12" id="KW-0695">RNA-directed DNA polymerase</keyword>
<accession>A0AAD5L8C6</accession>
<dbReference type="Gene3D" id="3.30.420.10">
    <property type="entry name" value="Ribonuclease H-like superfamily/Ribonuclease H"/>
    <property type="match status" value="1"/>
</dbReference>
<dbReference type="InterPro" id="IPR039537">
    <property type="entry name" value="Retrotran_Ty1/copia-like"/>
</dbReference>
<evidence type="ECO:0000256" key="11">
    <source>
        <dbReference type="ARBA" id="ARBA00022908"/>
    </source>
</evidence>
<dbReference type="GO" id="GO:0003964">
    <property type="term" value="F:RNA-directed DNA polymerase activity"/>
    <property type="evidence" value="ECO:0007669"/>
    <property type="project" value="UniProtKB-KW"/>
</dbReference>
<dbReference type="GO" id="GO:0046872">
    <property type="term" value="F:metal ion binding"/>
    <property type="evidence" value="ECO:0007669"/>
    <property type="project" value="UniProtKB-KW"/>
</dbReference>
<keyword evidence="11" id="KW-0229">DNA integration</keyword>
<sequence length="436" mass="47743">MDHLLRFDELCLKLAAVGERINDDEKLVVLLGTLPQAYDATVRIIVASNGVTLLIAKEMLRREYETLQRREKKEVALKAAAAALQAGGSSNKNQQGRKGGKKQGKKGGNPQFRGKCFLCKQTGRKQANCPKKNEKSSDEFVFSVMDPHSDGVESTWLLDSGASSHMTGDVGDFVEYQDLPASIWVTVANGQRLEARGRGCVRIVLDQGTTVKLTDVLFVPQLDSRLVSVPALTAKGSVVVQFERSHACILVRGSIVAMIPKIGKLFVWRVKRNHDVQVAHAADETRPASGSLALWHARLAHVAPSRMKMISQACDGVPRFDGHGDDGQGLCDGCSLGKLSFSPFSHTSGSEVKTSMPFELVDSDVMGPIKPPSKGGAKYLVTFIDDFSWRVYVNVIMSKAEVFRCFKEFVAMVRTQYGLPVQRLRSDNGGEYVSVI</sequence>
<keyword evidence="8" id="KW-0378">Hydrolase</keyword>
<evidence type="ECO:0000256" key="8">
    <source>
        <dbReference type="ARBA" id="ARBA00022801"/>
    </source>
</evidence>
<dbReference type="GO" id="GO:0015074">
    <property type="term" value="P:DNA integration"/>
    <property type="evidence" value="ECO:0007669"/>
    <property type="project" value="UniProtKB-KW"/>
</dbReference>
<evidence type="ECO:0000256" key="13">
    <source>
        <dbReference type="ARBA" id="ARBA00022932"/>
    </source>
</evidence>
<evidence type="ECO:0000256" key="2">
    <source>
        <dbReference type="ARBA" id="ARBA00022612"/>
    </source>
</evidence>
<dbReference type="InterPro" id="IPR001584">
    <property type="entry name" value="Integrase_cat-core"/>
</dbReference>
<dbReference type="GO" id="GO:0005524">
    <property type="term" value="F:ATP binding"/>
    <property type="evidence" value="ECO:0007669"/>
    <property type="project" value="UniProtKB-KW"/>
</dbReference>
<evidence type="ECO:0000256" key="4">
    <source>
        <dbReference type="ARBA" id="ARBA00022722"/>
    </source>
</evidence>
<evidence type="ECO:0000256" key="14">
    <source>
        <dbReference type="ARBA" id="ARBA00023113"/>
    </source>
</evidence>
<keyword evidence="13" id="KW-0239">DNA-directed DNA polymerase</keyword>
<evidence type="ECO:0000256" key="5">
    <source>
        <dbReference type="ARBA" id="ARBA00022723"/>
    </source>
</evidence>
<keyword evidence="13" id="KW-0808">Transferase</keyword>
<evidence type="ECO:0000256" key="7">
    <source>
        <dbReference type="ARBA" id="ARBA00022759"/>
    </source>
</evidence>
<comment type="function">
    <text evidence="1">The aspartyl protease (PR) mediates the proteolytic cleavages of the Gag and Gag-Pol polyproteins after assembly of the VLP.</text>
</comment>
<keyword evidence="5" id="KW-0479">Metal-binding</keyword>